<dbReference type="Proteomes" id="UP000623269">
    <property type="component" value="Unassembled WGS sequence"/>
</dbReference>
<organism evidence="2 3">
    <name type="scientific">Mobilitalea sibirica</name>
    <dbReference type="NCBI Taxonomy" id="1462919"/>
    <lineage>
        <taxon>Bacteria</taxon>
        <taxon>Bacillati</taxon>
        <taxon>Bacillota</taxon>
        <taxon>Clostridia</taxon>
        <taxon>Lachnospirales</taxon>
        <taxon>Lachnospiraceae</taxon>
        <taxon>Mobilitalea</taxon>
    </lineage>
</organism>
<comment type="caution">
    <text evidence="2">The sequence shown here is derived from an EMBL/GenBank/DDBJ whole genome shotgun (WGS) entry which is preliminary data.</text>
</comment>
<dbReference type="RefSeq" id="WP_197659818.1">
    <property type="nucleotide sequence ID" value="NZ_JAEAGR010000001.1"/>
</dbReference>
<feature type="transmembrane region" description="Helical" evidence="1">
    <location>
        <begin position="12"/>
        <end position="31"/>
    </location>
</feature>
<dbReference type="EMBL" id="JAEAGR010000001">
    <property type="protein sequence ID" value="MBH1939608.1"/>
    <property type="molecule type" value="Genomic_DNA"/>
</dbReference>
<reference evidence="2" key="1">
    <citation type="submission" date="2020-12" db="EMBL/GenBank/DDBJ databases">
        <title>M. sibirica DSM 26468T genome.</title>
        <authorList>
            <person name="Thieme N."/>
            <person name="Rettenmaier R."/>
            <person name="Zverlov V."/>
            <person name="Liebl W."/>
        </authorList>
    </citation>
    <scope>NUCLEOTIDE SEQUENCE</scope>
    <source>
        <strain evidence="2">DSM 26468</strain>
    </source>
</reference>
<feature type="transmembrane region" description="Helical" evidence="1">
    <location>
        <begin position="83"/>
        <end position="101"/>
    </location>
</feature>
<feature type="transmembrane region" description="Helical" evidence="1">
    <location>
        <begin position="37"/>
        <end position="54"/>
    </location>
</feature>
<name>A0A8J7L1Y7_9FIRM</name>
<keyword evidence="1" id="KW-1133">Transmembrane helix</keyword>
<gene>
    <name evidence="2" type="ORF">I5677_01715</name>
</gene>
<evidence type="ECO:0008006" key="4">
    <source>
        <dbReference type="Google" id="ProtNLM"/>
    </source>
</evidence>
<protein>
    <recommendedName>
        <fullName evidence="4">DUF4129 domain-containing protein</fullName>
    </recommendedName>
</protein>
<feature type="transmembrane region" description="Helical" evidence="1">
    <location>
        <begin position="61"/>
        <end position="77"/>
    </location>
</feature>
<evidence type="ECO:0000313" key="3">
    <source>
        <dbReference type="Proteomes" id="UP000623269"/>
    </source>
</evidence>
<keyword evidence="3" id="KW-1185">Reference proteome</keyword>
<proteinExistence type="predicted"/>
<evidence type="ECO:0000313" key="2">
    <source>
        <dbReference type="EMBL" id="MBH1939608.1"/>
    </source>
</evidence>
<feature type="transmembrane region" description="Helical" evidence="1">
    <location>
        <begin position="108"/>
        <end position="126"/>
    </location>
</feature>
<dbReference type="AlphaFoldDB" id="A0A8J7L1Y7"/>
<feature type="transmembrane region" description="Helical" evidence="1">
    <location>
        <begin position="181"/>
        <end position="200"/>
    </location>
</feature>
<keyword evidence="1" id="KW-0472">Membrane</keyword>
<keyword evidence="1" id="KW-0812">Transmembrane</keyword>
<sequence>MKLKLRMSVVDIIDMIQRFLIAYCIITIALYHIDNSAALYNLGLFPIPFLSYLIQKNSKHIWSFILLHCCILPFYVFTTFHPVAVTVFSFYIILTAIISFISKHHSFVRFNIYLIAVFVLLYLILSGLKITYLAQFTLSLTILYTLLSIFNLYLQNLDKYFHSHATITNIPYQQIKSSNNILMLFLGGLFLIVMLVSYGLPLTNLLSRIGKFILRIILSPLRLLTGNETEPEETLEEETEQTLPLDTESSELLQFIFKIIEWLFILLVAVALIALFTYSVYKLYQYFYRKRVNDSMDRIEYLSPFIKKEATKKTPRKFGFHLFGRSNNAVIRKHFFKAVSSSADASKKLQKNLTPTEITELMKLGGKGTDPAIMAEQRKLITAYYEKARYSNEECSKEEVKKIKEMLK</sequence>
<feature type="transmembrane region" description="Helical" evidence="1">
    <location>
        <begin position="259"/>
        <end position="281"/>
    </location>
</feature>
<feature type="transmembrane region" description="Helical" evidence="1">
    <location>
        <begin position="132"/>
        <end position="154"/>
    </location>
</feature>
<evidence type="ECO:0000256" key="1">
    <source>
        <dbReference type="SAM" id="Phobius"/>
    </source>
</evidence>
<accession>A0A8J7L1Y7</accession>